<feature type="region of interest" description="Disordered" evidence="2">
    <location>
        <begin position="1"/>
        <end position="21"/>
    </location>
</feature>
<dbReference type="InterPro" id="IPR014710">
    <property type="entry name" value="RmlC-like_jellyroll"/>
</dbReference>
<proteinExistence type="predicted"/>
<gene>
    <name evidence="4" type="ORF">ACFQE5_19755</name>
</gene>
<comment type="caution">
    <text evidence="4">The sequence shown here is derived from an EMBL/GenBank/DDBJ whole genome shotgun (WGS) entry which is preliminary data.</text>
</comment>
<dbReference type="Pfam" id="PF07883">
    <property type="entry name" value="Cupin_2"/>
    <property type="match status" value="1"/>
</dbReference>
<dbReference type="InterPro" id="IPR051610">
    <property type="entry name" value="GPI/OXD"/>
</dbReference>
<evidence type="ECO:0000313" key="4">
    <source>
        <dbReference type="EMBL" id="MFC5996443.1"/>
    </source>
</evidence>
<dbReference type="SUPFAM" id="SSF51182">
    <property type="entry name" value="RmlC-like cupins"/>
    <property type="match status" value="1"/>
</dbReference>
<accession>A0ABW1J6F2</accession>
<evidence type="ECO:0000256" key="2">
    <source>
        <dbReference type="SAM" id="MobiDB-lite"/>
    </source>
</evidence>
<dbReference type="Gene3D" id="2.60.120.10">
    <property type="entry name" value="Jelly Rolls"/>
    <property type="match status" value="1"/>
</dbReference>
<dbReference type="EMBL" id="JBHSQW010000039">
    <property type="protein sequence ID" value="MFC5996443.1"/>
    <property type="molecule type" value="Genomic_DNA"/>
</dbReference>
<name>A0ABW1J6F2_9PSEU</name>
<dbReference type="PANTHER" id="PTHR35848:SF6">
    <property type="entry name" value="CUPIN TYPE-2 DOMAIN-CONTAINING PROTEIN"/>
    <property type="match status" value="1"/>
</dbReference>
<protein>
    <submittedName>
        <fullName evidence="4">Dimethylsulfonioproprionate lyase family protein</fullName>
    </submittedName>
</protein>
<dbReference type="PANTHER" id="PTHR35848">
    <property type="entry name" value="OXALATE-BINDING PROTEIN"/>
    <property type="match status" value="1"/>
</dbReference>
<evidence type="ECO:0000256" key="1">
    <source>
        <dbReference type="ARBA" id="ARBA00022723"/>
    </source>
</evidence>
<keyword evidence="5" id="KW-1185">Reference proteome</keyword>
<sequence length="159" mass="17539">MNRAAAAPRIDPDSATAQQDTRVTISPADFLRGAPMEAGGRTGVRDLKLIYPETGFDAMSLCLGVVEIDPGCHSPLHRHNCEEVYYVISGQGEIEEYGRRYPIRAGDAALNRTNIEHRVFNTGDEVLRLCVVGGIMFVPLLPEWPTESPYEILEPVNDV</sequence>
<reference evidence="5" key="1">
    <citation type="journal article" date="2019" name="Int. J. Syst. Evol. Microbiol.">
        <title>The Global Catalogue of Microorganisms (GCM) 10K type strain sequencing project: providing services to taxonomists for standard genome sequencing and annotation.</title>
        <authorList>
            <consortium name="The Broad Institute Genomics Platform"/>
            <consortium name="The Broad Institute Genome Sequencing Center for Infectious Disease"/>
            <person name="Wu L."/>
            <person name="Ma J."/>
        </authorList>
    </citation>
    <scope>NUCLEOTIDE SEQUENCE [LARGE SCALE GENOMIC DNA]</scope>
    <source>
        <strain evidence="5">CCM 8391</strain>
    </source>
</reference>
<keyword evidence="4" id="KW-0456">Lyase</keyword>
<evidence type="ECO:0000259" key="3">
    <source>
        <dbReference type="Pfam" id="PF07883"/>
    </source>
</evidence>
<dbReference type="InterPro" id="IPR011051">
    <property type="entry name" value="RmlC_Cupin_sf"/>
</dbReference>
<keyword evidence="1" id="KW-0479">Metal-binding</keyword>
<feature type="domain" description="Cupin type-2" evidence="3">
    <location>
        <begin position="65"/>
        <end position="132"/>
    </location>
</feature>
<evidence type="ECO:0000313" key="5">
    <source>
        <dbReference type="Proteomes" id="UP001596302"/>
    </source>
</evidence>
<dbReference type="Proteomes" id="UP001596302">
    <property type="component" value="Unassembled WGS sequence"/>
</dbReference>
<dbReference type="RefSeq" id="WP_379587111.1">
    <property type="nucleotide sequence ID" value="NZ_JBHSQW010000039.1"/>
</dbReference>
<dbReference type="GO" id="GO:0016829">
    <property type="term" value="F:lyase activity"/>
    <property type="evidence" value="ECO:0007669"/>
    <property type="project" value="UniProtKB-KW"/>
</dbReference>
<organism evidence="4 5">
    <name type="scientific">Pseudonocardia hispaniensis</name>
    <dbReference type="NCBI Taxonomy" id="904933"/>
    <lineage>
        <taxon>Bacteria</taxon>
        <taxon>Bacillati</taxon>
        <taxon>Actinomycetota</taxon>
        <taxon>Actinomycetes</taxon>
        <taxon>Pseudonocardiales</taxon>
        <taxon>Pseudonocardiaceae</taxon>
        <taxon>Pseudonocardia</taxon>
    </lineage>
</organism>
<dbReference type="InterPro" id="IPR013096">
    <property type="entry name" value="Cupin_2"/>
</dbReference>